<dbReference type="EC" id="3.2.1.39" evidence="5"/>
<evidence type="ECO:0000256" key="12">
    <source>
        <dbReference type="ARBA" id="ARBA00023180"/>
    </source>
</evidence>
<comment type="function">
    <text evidence="16">Glucanases play a role in cell expansion during growth, in cell-cell fusion during mating, and in spore release during sporulation. This enzyme may be involved in beta-glucan degradation. Active on laminarin and lichenan.</text>
</comment>
<keyword evidence="21" id="KW-0812">Transmembrane</keyword>
<sequence>MTTRYAAPSYDGLRQTYHSPPTSTSSHAHNPINDNVDVDTVDYFDETPLPAPHHLTTAHSASPCPSSPFPHEKQDLHSAPSGYISSSPFLPTLASADAVSAGHYMPSFSSHDSLYHKAGEEGRYSVEDESYYSRNSIDAWGVEDGIARTSLAQARDRYISRKEAALAATFSAYDINPTKPDRFTPRQKKIFIVAGSLTTAIVCAIVIFFATRHNTNATIVDPPSRSGGNTGGKVTAGVVTTQPNDPSRFTKDPRLHRSMYGICYTPFHAQYPSCGATQPNVTEDIQLLSQLTSRIRLYGSDCSTSQLVLHAIQQTKVDMDVFLAVWVDDDPTTFARQVDNVVDAIDKYGVGNVAGVTVGNEYLLNGGQVGVLVEKIRSVNATINGGKGRGRYVPVGTADAGSMITTTLAEAVDYVMANVHPWFGGLPVDQAANWIYEYTNTNAPSTALLAPNKPTLYVAEAGWPTGANETSLATYQGATAGVAELNTFLQTFVCQSNQNVTAQGLQPSFIFEAFDEPWKDVLYGGVEAHWGLFDADKKLKDGVVIPDCQAP</sequence>
<dbReference type="PANTHER" id="PTHR16631">
    <property type="entry name" value="GLUCAN 1,3-BETA-GLUCOSIDASE"/>
    <property type="match status" value="1"/>
</dbReference>
<evidence type="ECO:0000256" key="14">
    <source>
        <dbReference type="ARBA" id="ARBA00023316"/>
    </source>
</evidence>
<keyword evidence="13" id="KW-0119">Carbohydrate metabolism</keyword>
<keyword evidence="10" id="KW-0378">Hydrolase</keyword>
<dbReference type="GO" id="GO:0009277">
    <property type="term" value="C:fungal-type cell wall"/>
    <property type="evidence" value="ECO:0007669"/>
    <property type="project" value="TreeGrafter"/>
</dbReference>
<dbReference type="PANTHER" id="PTHR16631:SF17">
    <property type="entry name" value="GLUCAN ENDO-1,3-BETA-GLUCOSIDASE BTGC"/>
    <property type="match status" value="1"/>
</dbReference>
<feature type="compositionally biased region" description="Low complexity" evidence="20">
    <location>
        <begin position="18"/>
        <end position="27"/>
    </location>
</feature>
<dbReference type="GO" id="GO:0042973">
    <property type="term" value="F:glucan endo-1,3-beta-D-glucosidase activity"/>
    <property type="evidence" value="ECO:0007669"/>
    <property type="project" value="UniProtKB-EC"/>
</dbReference>
<dbReference type="EMBL" id="CCFA01005021">
    <property type="protein sequence ID" value="CDS02129.1"/>
    <property type="molecule type" value="Genomic_DNA"/>
</dbReference>
<evidence type="ECO:0000256" key="11">
    <source>
        <dbReference type="ARBA" id="ARBA00023136"/>
    </source>
</evidence>
<reference evidence="22" key="1">
    <citation type="submission" date="2014-06" db="EMBL/GenBank/DDBJ databases">
        <authorList>
            <person name="Ju J."/>
            <person name="Zhang J."/>
        </authorList>
    </citation>
    <scope>NUCLEOTIDE SEQUENCE</scope>
    <source>
        <strain evidence="22">SscI8</strain>
    </source>
</reference>
<evidence type="ECO:0000256" key="2">
    <source>
        <dbReference type="ARBA" id="ARBA00004191"/>
    </source>
</evidence>
<dbReference type="GO" id="GO:0071555">
    <property type="term" value="P:cell wall organization"/>
    <property type="evidence" value="ECO:0007669"/>
    <property type="project" value="UniProtKB-KW"/>
</dbReference>
<keyword evidence="21" id="KW-1133">Transmembrane helix</keyword>
<dbReference type="GO" id="GO:0005576">
    <property type="term" value="C:extracellular region"/>
    <property type="evidence" value="ECO:0007669"/>
    <property type="project" value="TreeGrafter"/>
</dbReference>
<comment type="similarity">
    <text evidence="4 19">Belongs to the glycosyl hydrolase 17 family.</text>
</comment>
<proteinExistence type="inferred from homology"/>
<evidence type="ECO:0000313" key="22">
    <source>
        <dbReference type="EMBL" id="CDR88960.1"/>
    </source>
</evidence>
<evidence type="ECO:0000256" key="6">
    <source>
        <dbReference type="ARBA" id="ARBA00022475"/>
    </source>
</evidence>
<evidence type="ECO:0000256" key="15">
    <source>
        <dbReference type="ARBA" id="ARBA00023326"/>
    </source>
</evidence>
<dbReference type="Proteomes" id="UP000242770">
    <property type="component" value="Unassembled WGS sequence"/>
</dbReference>
<reference evidence="23" key="3">
    <citation type="submission" date="2014-06" db="EMBL/GenBank/DDBJ databases">
        <authorList>
            <person name="Berkman J.Paul."/>
        </authorList>
    </citation>
    <scope>NUCLEOTIDE SEQUENCE [LARGE SCALE GENOMIC DNA]</scope>
</reference>
<feature type="compositionally biased region" description="Acidic residues" evidence="20">
    <location>
        <begin position="36"/>
        <end position="45"/>
    </location>
</feature>
<keyword evidence="7" id="KW-0134">Cell wall</keyword>
<evidence type="ECO:0000256" key="9">
    <source>
        <dbReference type="ARBA" id="ARBA00022729"/>
    </source>
</evidence>
<evidence type="ECO:0000313" key="23">
    <source>
        <dbReference type="EMBL" id="CDS02129.1"/>
    </source>
</evidence>
<evidence type="ECO:0000256" key="1">
    <source>
        <dbReference type="ARBA" id="ARBA00000382"/>
    </source>
</evidence>
<protein>
    <recommendedName>
        <fullName evidence="5">glucan endo-1,3-beta-D-glucosidase</fullName>
        <ecNumber evidence="5">3.2.1.39</ecNumber>
    </recommendedName>
    <alternativeName>
        <fullName evidence="18">Endo-1,3-beta-glucanase btgC</fullName>
    </alternativeName>
    <alternativeName>
        <fullName evidence="17">Laminarinase btgC</fullName>
    </alternativeName>
</protein>
<dbReference type="Pfam" id="PF00332">
    <property type="entry name" value="Glyco_hydro_17"/>
    <property type="match status" value="1"/>
</dbReference>
<evidence type="ECO:0000256" key="7">
    <source>
        <dbReference type="ARBA" id="ARBA00022512"/>
    </source>
</evidence>
<keyword evidence="8" id="KW-0964">Secreted</keyword>
<keyword evidence="11 21" id="KW-0472">Membrane</keyword>
<dbReference type="GO" id="GO:0009986">
    <property type="term" value="C:cell surface"/>
    <property type="evidence" value="ECO:0007669"/>
    <property type="project" value="TreeGrafter"/>
</dbReference>
<evidence type="ECO:0000256" key="3">
    <source>
        <dbReference type="ARBA" id="ARBA00004401"/>
    </source>
</evidence>
<keyword evidence="6" id="KW-1003">Cell membrane</keyword>
<evidence type="ECO:0000256" key="10">
    <source>
        <dbReference type="ARBA" id="ARBA00022801"/>
    </source>
</evidence>
<dbReference type="EMBL" id="LK056693">
    <property type="protein sequence ID" value="CDR88960.1"/>
    <property type="molecule type" value="Genomic_DNA"/>
</dbReference>
<evidence type="ECO:0000256" key="17">
    <source>
        <dbReference type="ARBA" id="ARBA00042373"/>
    </source>
</evidence>
<dbReference type="InterPro" id="IPR000490">
    <property type="entry name" value="Glyco_hydro_17"/>
</dbReference>
<name>A0A0F7S4C8_9BASI</name>
<dbReference type="InterPro" id="IPR017853">
    <property type="entry name" value="GH"/>
</dbReference>
<dbReference type="OrthoDB" id="68336at2759"/>
<comment type="subcellular location">
    <subcellularLocation>
        <location evidence="3">Cell membrane</location>
        <topology evidence="3">Single-pass type II membrane protein</topology>
    </subcellularLocation>
    <subcellularLocation>
        <location evidence="2">Secreted</location>
        <location evidence="2">Cell wall</location>
    </subcellularLocation>
</comment>
<reference evidence="24" key="2">
    <citation type="submission" date="2014-06" db="EMBL/GenBank/DDBJ databases">
        <authorList>
            <person name="Berkman P.J."/>
        </authorList>
    </citation>
    <scope>NUCLEOTIDE SEQUENCE [LARGE SCALE GENOMIC DNA]</scope>
</reference>
<feature type="transmembrane region" description="Helical" evidence="21">
    <location>
        <begin position="190"/>
        <end position="210"/>
    </location>
</feature>
<dbReference type="GO" id="GO:0000272">
    <property type="term" value="P:polysaccharide catabolic process"/>
    <property type="evidence" value="ECO:0007669"/>
    <property type="project" value="UniProtKB-KW"/>
</dbReference>
<dbReference type="InterPro" id="IPR050732">
    <property type="entry name" value="Beta-glucan_modifiers"/>
</dbReference>
<evidence type="ECO:0000256" key="18">
    <source>
        <dbReference type="ARBA" id="ARBA00043078"/>
    </source>
</evidence>
<keyword evidence="12" id="KW-0325">Glycoprotein</keyword>
<feature type="region of interest" description="Disordered" evidence="20">
    <location>
        <begin position="1"/>
        <end position="80"/>
    </location>
</feature>
<keyword evidence="15" id="KW-0624">Polysaccharide degradation</keyword>
<evidence type="ECO:0000256" key="16">
    <source>
        <dbReference type="ARBA" id="ARBA00037649"/>
    </source>
</evidence>
<evidence type="ECO:0000256" key="8">
    <source>
        <dbReference type="ARBA" id="ARBA00022525"/>
    </source>
</evidence>
<evidence type="ECO:0000313" key="24">
    <source>
        <dbReference type="Proteomes" id="UP000242770"/>
    </source>
</evidence>
<evidence type="ECO:0000256" key="4">
    <source>
        <dbReference type="ARBA" id="ARBA00008773"/>
    </source>
</evidence>
<evidence type="ECO:0000256" key="5">
    <source>
        <dbReference type="ARBA" id="ARBA00012780"/>
    </source>
</evidence>
<evidence type="ECO:0000256" key="21">
    <source>
        <dbReference type="SAM" id="Phobius"/>
    </source>
</evidence>
<dbReference type="GO" id="GO:0005886">
    <property type="term" value="C:plasma membrane"/>
    <property type="evidence" value="ECO:0007669"/>
    <property type="project" value="UniProtKB-SubCell"/>
</dbReference>
<keyword evidence="24" id="KW-1185">Reference proteome</keyword>
<keyword evidence="14" id="KW-0961">Cell wall biogenesis/degradation</keyword>
<dbReference type="SUPFAM" id="SSF51445">
    <property type="entry name" value="(Trans)glycosidases"/>
    <property type="match status" value="1"/>
</dbReference>
<gene>
    <name evidence="23" type="primary">SSCI82850.1</name>
    <name evidence="22" type="ORF">SPSC_06332</name>
</gene>
<keyword evidence="9" id="KW-0732">Signal</keyword>
<evidence type="ECO:0000256" key="13">
    <source>
        <dbReference type="ARBA" id="ARBA00023277"/>
    </source>
</evidence>
<dbReference type="STRING" id="49012.A0A0F7S4C8"/>
<accession>A0A0F7S4C8</accession>
<dbReference type="AlphaFoldDB" id="A0A0F7S4C8"/>
<comment type="catalytic activity">
    <reaction evidence="1">
        <text>Hydrolysis of (1-&gt;3)-beta-D-glucosidic linkages in (1-&gt;3)-beta-D-glucans.</text>
        <dbReference type="EC" id="3.2.1.39"/>
    </reaction>
</comment>
<evidence type="ECO:0000256" key="19">
    <source>
        <dbReference type="RuleBase" id="RU004335"/>
    </source>
</evidence>
<evidence type="ECO:0000256" key="20">
    <source>
        <dbReference type="SAM" id="MobiDB-lite"/>
    </source>
</evidence>
<dbReference type="Gene3D" id="3.20.20.80">
    <property type="entry name" value="Glycosidases"/>
    <property type="match status" value="2"/>
</dbReference>
<organism evidence="23 24">
    <name type="scientific">Sporisorium scitamineum</name>
    <dbReference type="NCBI Taxonomy" id="49012"/>
    <lineage>
        <taxon>Eukaryota</taxon>
        <taxon>Fungi</taxon>
        <taxon>Dikarya</taxon>
        <taxon>Basidiomycota</taxon>
        <taxon>Ustilaginomycotina</taxon>
        <taxon>Ustilaginomycetes</taxon>
        <taxon>Ustilaginales</taxon>
        <taxon>Ustilaginaceae</taxon>
        <taxon>Sporisorium</taxon>
    </lineage>
</organism>